<gene>
    <name evidence="1" type="ORF">EKG83_28540</name>
</gene>
<dbReference type="SUPFAM" id="SSF52096">
    <property type="entry name" value="ClpP/crotonase"/>
    <property type="match status" value="1"/>
</dbReference>
<dbReference type="KEGG" id="ssyi:EKG83_28540"/>
<evidence type="ECO:0000313" key="2">
    <source>
        <dbReference type="Proteomes" id="UP000325787"/>
    </source>
</evidence>
<dbReference type="Gene3D" id="3.90.226.10">
    <property type="entry name" value="2-enoyl-CoA Hydratase, Chain A, domain 1"/>
    <property type="match status" value="1"/>
</dbReference>
<dbReference type="InterPro" id="IPR029045">
    <property type="entry name" value="ClpP/crotonase-like_dom_sf"/>
</dbReference>
<dbReference type="AlphaFoldDB" id="A0A5Q0H3X4"/>
<dbReference type="GO" id="GO:0016853">
    <property type="term" value="F:isomerase activity"/>
    <property type="evidence" value="ECO:0007669"/>
    <property type="project" value="UniProtKB-KW"/>
</dbReference>
<dbReference type="CDD" id="cd06558">
    <property type="entry name" value="crotonase-like"/>
    <property type="match status" value="1"/>
</dbReference>
<sequence>MPLDGFTTLRTDLDGGVLTITLDNPPVNALSAVMMRELRDLLTGLRSEAAVKVIVVQSGIPEFFIAHVDMNILEQADVFAELAASAPAGLNPFQALGELLRTQPQVTVVKLAGTARGGGAEFVAAADLAFAAAETAGLGQVEALMGITPGGGATQYLLERVGRNRALEIVLTGDRVDATTAAAYGWINRAVPAADLDAFVHRVAHRIAALADGVVAAAKRALPPRDHAAGFRTEHEAWAELLERPAARRLMAGALAHGGAQTVEGERDLEGLLRSVAARQA</sequence>
<proteinExistence type="predicted"/>
<dbReference type="OrthoDB" id="9775794at2"/>
<dbReference type="GO" id="GO:0006635">
    <property type="term" value="P:fatty acid beta-oxidation"/>
    <property type="evidence" value="ECO:0007669"/>
    <property type="project" value="TreeGrafter"/>
</dbReference>
<reference evidence="2" key="1">
    <citation type="journal article" date="2021" name="Curr. Microbiol.">
        <title>Complete genome of nocamycin-producing strain Saccharothrix syringae NRRL B-16468 reveals the biosynthetic potential for secondary metabolites.</title>
        <authorList>
            <person name="Mo X."/>
            <person name="Yang S."/>
        </authorList>
    </citation>
    <scope>NUCLEOTIDE SEQUENCE [LARGE SCALE GENOMIC DNA]</scope>
    <source>
        <strain evidence="2">ATCC 51364 / DSM 43886 / JCM 6844 / KCTC 9398 / NBRC 14523 / NRRL B-16468 / INA 2240</strain>
    </source>
</reference>
<name>A0A5Q0H3X4_SACSY</name>
<dbReference type="PANTHER" id="PTHR11941">
    <property type="entry name" value="ENOYL-COA HYDRATASE-RELATED"/>
    <property type="match status" value="1"/>
</dbReference>
<protein>
    <submittedName>
        <fullName evidence="1">Enoyl-CoA hydratase/isomerase family protein</fullName>
    </submittedName>
</protein>
<dbReference type="RefSeq" id="WP_033428823.1">
    <property type="nucleotide sequence ID" value="NZ_CP034550.1"/>
</dbReference>
<accession>A0A5Q0H3X4</accession>
<keyword evidence="2" id="KW-1185">Reference proteome</keyword>
<dbReference type="InterPro" id="IPR001753">
    <property type="entry name" value="Enoyl-CoA_hydra/iso"/>
</dbReference>
<dbReference type="Proteomes" id="UP000325787">
    <property type="component" value="Chromosome"/>
</dbReference>
<dbReference type="EMBL" id="CP034550">
    <property type="protein sequence ID" value="QFZ20819.1"/>
    <property type="molecule type" value="Genomic_DNA"/>
</dbReference>
<keyword evidence="1" id="KW-0413">Isomerase</keyword>
<dbReference type="Pfam" id="PF00378">
    <property type="entry name" value="ECH_1"/>
    <property type="match status" value="1"/>
</dbReference>
<dbReference type="PANTHER" id="PTHR11941:SF54">
    <property type="entry name" value="ENOYL-COA HYDRATASE, MITOCHONDRIAL"/>
    <property type="match status" value="1"/>
</dbReference>
<organism evidence="1 2">
    <name type="scientific">Saccharothrix syringae</name>
    <name type="common">Nocardiopsis syringae</name>
    <dbReference type="NCBI Taxonomy" id="103733"/>
    <lineage>
        <taxon>Bacteria</taxon>
        <taxon>Bacillati</taxon>
        <taxon>Actinomycetota</taxon>
        <taxon>Actinomycetes</taxon>
        <taxon>Pseudonocardiales</taxon>
        <taxon>Pseudonocardiaceae</taxon>
        <taxon>Saccharothrix</taxon>
    </lineage>
</organism>
<evidence type="ECO:0000313" key="1">
    <source>
        <dbReference type="EMBL" id="QFZ20819.1"/>
    </source>
</evidence>